<dbReference type="RefSeq" id="WP_124752614.1">
    <property type="nucleotide sequence ID" value="NZ_RQYS01000079.1"/>
</dbReference>
<gene>
    <name evidence="2" type="ORF">EII40_12925</name>
</gene>
<keyword evidence="1" id="KW-1133">Transmembrane helix</keyword>
<organism evidence="2 3">
    <name type="scientific">Tannerella forsythia</name>
    <name type="common">Bacteroides forsythus</name>
    <dbReference type="NCBI Taxonomy" id="28112"/>
    <lineage>
        <taxon>Bacteria</taxon>
        <taxon>Pseudomonadati</taxon>
        <taxon>Bacteroidota</taxon>
        <taxon>Bacteroidia</taxon>
        <taxon>Bacteroidales</taxon>
        <taxon>Tannerellaceae</taxon>
        <taxon>Tannerella</taxon>
    </lineage>
</organism>
<reference evidence="2 3" key="1">
    <citation type="submission" date="2018-11" db="EMBL/GenBank/DDBJ databases">
        <title>Genomes From Bacteria Associated with the Canine Oral Cavity: a Test Case for Automated Genome-Based Taxonomic Assignment.</title>
        <authorList>
            <person name="Coil D.A."/>
            <person name="Jospin G."/>
            <person name="Darling A.E."/>
            <person name="Wallis C."/>
            <person name="Davis I.J."/>
            <person name="Harris S."/>
            <person name="Eisen J.A."/>
            <person name="Holcombe L.J."/>
            <person name="O'Flynn C."/>
        </authorList>
    </citation>
    <scope>NUCLEOTIDE SEQUENCE [LARGE SCALE GENOMIC DNA]</scope>
    <source>
        <strain evidence="2 3">OH2617_COT-023</strain>
    </source>
</reference>
<evidence type="ECO:0000256" key="1">
    <source>
        <dbReference type="SAM" id="Phobius"/>
    </source>
</evidence>
<evidence type="ECO:0000313" key="2">
    <source>
        <dbReference type="EMBL" id="RRD57443.1"/>
    </source>
</evidence>
<feature type="transmembrane region" description="Helical" evidence="1">
    <location>
        <begin position="62"/>
        <end position="83"/>
    </location>
</feature>
<dbReference type="Pfam" id="PF14898">
    <property type="entry name" value="DUF4491"/>
    <property type="match status" value="1"/>
</dbReference>
<dbReference type="AlphaFoldDB" id="A0A3P1XKN4"/>
<dbReference type="InterPro" id="IPR027890">
    <property type="entry name" value="DUF4491"/>
</dbReference>
<keyword evidence="1" id="KW-0812">Transmembrane</keyword>
<proteinExistence type="predicted"/>
<feature type="transmembrane region" description="Helical" evidence="1">
    <location>
        <begin position="6"/>
        <end position="26"/>
    </location>
</feature>
<dbReference type="EMBL" id="RQYS01000079">
    <property type="protein sequence ID" value="RRD57443.1"/>
    <property type="molecule type" value="Genomic_DNA"/>
</dbReference>
<keyword evidence="1" id="KW-0472">Membrane</keyword>
<accession>A0A3P1XKN4</accession>
<name>A0A3P1XKN4_TANFO</name>
<feature type="transmembrane region" description="Helical" evidence="1">
    <location>
        <begin position="35"/>
        <end position="56"/>
    </location>
</feature>
<dbReference type="Proteomes" id="UP000278609">
    <property type="component" value="Unassembled WGS sequence"/>
</dbReference>
<comment type="caution">
    <text evidence="2">The sequence shown here is derived from an EMBL/GenBank/DDBJ whole genome shotgun (WGS) entry which is preliminary data.</text>
</comment>
<sequence length="104" mass="11954">MTEFLTTYNLWGLTTGISTFLIIGLFHPIVIKTEYYFGTACWWVFLIAGLILTGVSIMLDHIFLSTLAGVVAFSCFWSIIEIFEQAQRVEKGWFPANPKRRKKK</sequence>
<protein>
    <submittedName>
        <fullName evidence="2">DUF4491 family protein</fullName>
    </submittedName>
</protein>
<dbReference type="OrthoDB" id="9814848at2"/>
<evidence type="ECO:0000313" key="3">
    <source>
        <dbReference type="Proteomes" id="UP000278609"/>
    </source>
</evidence>